<feature type="non-terminal residue" evidence="2">
    <location>
        <position position="129"/>
    </location>
</feature>
<comment type="caution">
    <text evidence="2">The sequence shown here is derived from an EMBL/GenBank/DDBJ whole genome shotgun (WGS) entry which is preliminary data.</text>
</comment>
<accession>A0A5N4DWD6</accession>
<feature type="compositionally biased region" description="Basic and acidic residues" evidence="1">
    <location>
        <begin position="37"/>
        <end position="51"/>
    </location>
</feature>
<name>A0A5N4DWD6_CAMDR</name>
<feature type="region of interest" description="Disordered" evidence="1">
    <location>
        <begin position="32"/>
        <end position="51"/>
    </location>
</feature>
<keyword evidence="3" id="KW-1185">Reference proteome</keyword>
<organism evidence="2 3">
    <name type="scientific">Camelus dromedarius</name>
    <name type="common">Dromedary</name>
    <name type="synonym">Arabian camel</name>
    <dbReference type="NCBI Taxonomy" id="9838"/>
    <lineage>
        <taxon>Eukaryota</taxon>
        <taxon>Metazoa</taxon>
        <taxon>Chordata</taxon>
        <taxon>Craniata</taxon>
        <taxon>Vertebrata</taxon>
        <taxon>Euteleostomi</taxon>
        <taxon>Mammalia</taxon>
        <taxon>Eutheria</taxon>
        <taxon>Laurasiatheria</taxon>
        <taxon>Artiodactyla</taxon>
        <taxon>Tylopoda</taxon>
        <taxon>Camelidae</taxon>
        <taxon>Camelus</taxon>
    </lineage>
</organism>
<reference evidence="2 3" key="1">
    <citation type="journal article" date="2019" name="Mol. Ecol. Resour.">
        <title>Improving Illumina assemblies with Hi-C and long reads: an example with the North African dromedary.</title>
        <authorList>
            <person name="Elbers J.P."/>
            <person name="Rogers M.F."/>
            <person name="Perelman P.L."/>
            <person name="Proskuryakova A.A."/>
            <person name="Serdyukova N.A."/>
            <person name="Johnson W.E."/>
            <person name="Horin P."/>
            <person name="Corander J."/>
            <person name="Murphy D."/>
            <person name="Burger P.A."/>
        </authorList>
    </citation>
    <scope>NUCLEOTIDE SEQUENCE [LARGE SCALE GENOMIC DNA]</scope>
    <source>
        <strain evidence="2">Drom800</strain>
        <tissue evidence="2">Blood</tissue>
    </source>
</reference>
<gene>
    <name evidence="2" type="ORF">Cadr_000009866</name>
</gene>
<dbReference type="Proteomes" id="UP000299084">
    <property type="component" value="Unassembled WGS sequence"/>
</dbReference>
<sequence length="129" mass="14419">MVIVVFEYCVELYALCPKKSFSHYRRPPFGLSPWPRRRGDSSRSEAARSIHGPEEKAALISLFLGIDTGQAVQCRGRRAATSSLKSEAQRQAAADSVLQHRGLHYAARLDTVSIAESCCPTLRTWTRKQ</sequence>
<proteinExistence type="predicted"/>
<evidence type="ECO:0000313" key="2">
    <source>
        <dbReference type="EMBL" id="KAB1275377.1"/>
    </source>
</evidence>
<evidence type="ECO:0000256" key="1">
    <source>
        <dbReference type="SAM" id="MobiDB-lite"/>
    </source>
</evidence>
<evidence type="ECO:0000313" key="3">
    <source>
        <dbReference type="Proteomes" id="UP000299084"/>
    </source>
</evidence>
<protein>
    <submittedName>
        <fullName evidence="2">Uncharacterized protein</fullName>
    </submittedName>
</protein>
<dbReference type="EMBL" id="JWIN03000008">
    <property type="protein sequence ID" value="KAB1275377.1"/>
    <property type="molecule type" value="Genomic_DNA"/>
</dbReference>
<dbReference type="AlphaFoldDB" id="A0A5N4DWD6"/>